<keyword evidence="3" id="KW-1185">Reference proteome</keyword>
<protein>
    <submittedName>
        <fullName evidence="2">Uncharacterized protein</fullName>
    </submittedName>
</protein>
<sequence length="310" mass="33048">MLVTGIILAPLATATVTPAVQDFVDLRGVINAAASSIGDPSNPNRGFGFNLFGGSNRMGTADLVNNITNTILQGKFQLDTNKTSWLSPADIVNSTIDINNTAPTTQATPTLPLTASLALPNVLPTTALTLNNLTIDLTAPYVDYVQSIPNLSASLTALGRSFHREMNTPVSEAIAGLQQSLTTFQTTMLEANLIGAQAVLRTIRASSSLESASTSWSRFLNLPGGGSDDDEAEPVGTKPSGMPVTPRGEPKRPPPKDGRFYTHQELWNRSESRLRTSMMGKTQPYNVVVQSEEKRAKAAARAKVALPFVV</sequence>
<dbReference type="OrthoDB" id="3860394at2759"/>
<organism evidence="2 3">
    <name type="scientific">Stemphylium lycopersici</name>
    <name type="common">Tomato gray leaf spot disease fungus</name>
    <name type="synonym">Thyrospora lycopersici</name>
    <dbReference type="NCBI Taxonomy" id="183478"/>
    <lineage>
        <taxon>Eukaryota</taxon>
        <taxon>Fungi</taxon>
        <taxon>Dikarya</taxon>
        <taxon>Ascomycota</taxon>
        <taxon>Pezizomycotina</taxon>
        <taxon>Dothideomycetes</taxon>
        <taxon>Pleosporomycetidae</taxon>
        <taxon>Pleosporales</taxon>
        <taxon>Pleosporineae</taxon>
        <taxon>Pleosporaceae</taxon>
        <taxon>Stemphylium</taxon>
    </lineage>
</organism>
<proteinExistence type="predicted"/>
<accession>A0A364N8C2</accession>
<gene>
    <name evidence="2" type="ORF">DDE83_003115</name>
</gene>
<comment type="caution">
    <text evidence="2">The sequence shown here is derived from an EMBL/GenBank/DDBJ whole genome shotgun (WGS) entry which is preliminary data.</text>
</comment>
<dbReference type="Proteomes" id="UP000249619">
    <property type="component" value="Unassembled WGS sequence"/>
</dbReference>
<dbReference type="EMBL" id="QGDH01000034">
    <property type="protein sequence ID" value="RAR13516.1"/>
    <property type="molecule type" value="Genomic_DNA"/>
</dbReference>
<feature type="region of interest" description="Disordered" evidence="1">
    <location>
        <begin position="220"/>
        <end position="261"/>
    </location>
</feature>
<reference evidence="3" key="1">
    <citation type="submission" date="2018-05" db="EMBL/GenBank/DDBJ databases">
        <title>Draft genome sequence of Stemphylium lycopersici strain CIDEFI 213.</title>
        <authorList>
            <person name="Medina R."/>
            <person name="Franco M.E.E."/>
            <person name="Lucentini C.G."/>
            <person name="Saparrat M.C.N."/>
            <person name="Balatti P.A."/>
        </authorList>
    </citation>
    <scope>NUCLEOTIDE SEQUENCE [LARGE SCALE GENOMIC DNA]</scope>
    <source>
        <strain evidence="3">CIDEFI 213</strain>
    </source>
</reference>
<evidence type="ECO:0000256" key="1">
    <source>
        <dbReference type="SAM" id="MobiDB-lite"/>
    </source>
</evidence>
<dbReference type="AlphaFoldDB" id="A0A364N8C2"/>
<evidence type="ECO:0000313" key="2">
    <source>
        <dbReference type="EMBL" id="RAR13516.1"/>
    </source>
</evidence>
<feature type="compositionally biased region" description="Basic and acidic residues" evidence="1">
    <location>
        <begin position="248"/>
        <end position="261"/>
    </location>
</feature>
<name>A0A364N8C2_STELY</name>
<evidence type="ECO:0000313" key="3">
    <source>
        <dbReference type="Proteomes" id="UP000249619"/>
    </source>
</evidence>